<protein>
    <recommendedName>
        <fullName evidence="3 8">Glucose-6-phosphate isomerase</fullName>
        <ecNumber evidence="3 8">5.3.1.9</ecNumber>
    </recommendedName>
</protein>
<dbReference type="GO" id="GO:0048029">
    <property type="term" value="F:monosaccharide binding"/>
    <property type="evidence" value="ECO:0007669"/>
    <property type="project" value="TreeGrafter"/>
</dbReference>
<dbReference type="PROSITE" id="PS51463">
    <property type="entry name" value="P_GLUCOSE_ISOMERASE_3"/>
    <property type="match status" value="1"/>
</dbReference>
<evidence type="ECO:0000256" key="4">
    <source>
        <dbReference type="ARBA" id="ARBA00022432"/>
    </source>
</evidence>
<evidence type="ECO:0000256" key="3">
    <source>
        <dbReference type="ARBA" id="ARBA00011952"/>
    </source>
</evidence>
<dbReference type="Gene3D" id="3.40.50.10490">
    <property type="entry name" value="Glucose-6-phosphate isomerase like protein, domain 1"/>
    <property type="match status" value="2"/>
</dbReference>
<comment type="similarity">
    <text evidence="2 8">Belongs to the GPI family.</text>
</comment>
<dbReference type="PROSITE" id="PS00765">
    <property type="entry name" value="P_GLUCOSE_ISOMERASE_1"/>
    <property type="match status" value="1"/>
</dbReference>
<name>A0A212IVJ3_9DELT</name>
<dbReference type="InterPro" id="IPR046348">
    <property type="entry name" value="SIS_dom_sf"/>
</dbReference>
<evidence type="ECO:0000256" key="5">
    <source>
        <dbReference type="ARBA" id="ARBA00023152"/>
    </source>
</evidence>
<dbReference type="UniPathway" id="UPA00109">
    <property type="reaction ID" value="UER00181"/>
</dbReference>
<dbReference type="GO" id="GO:0051156">
    <property type="term" value="P:glucose 6-phosphate metabolic process"/>
    <property type="evidence" value="ECO:0007669"/>
    <property type="project" value="TreeGrafter"/>
</dbReference>
<comment type="catalytic activity">
    <reaction evidence="7 8">
        <text>alpha-D-glucose 6-phosphate = beta-D-fructose 6-phosphate</text>
        <dbReference type="Rhea" id="RHEA:11816"/>
        <dbReference type="ChEBI" id="CHEBI:57634"/>
        <dbReference type="ChEBI" id="CHEBI:58225"/>
        <dbReference type="EC" id="5.3.1.9"/>
    </reaction>
</comment>
<accession>A0A212IVJ3</accession>
<proteinExistence type="inferred from homology"/>
<dbReference type="Pfam" id="PF00342">
    <property type="entry name" value="PGI"/>
    <property type="match status" value="1"/>
</dbReference>
<evidence type="ECO:0000256" key="2">
    <source>
        <dbReference type="ARBA" id="ARBA00006604"/>
    </source>
</evidence>
<evidence type="ECO:0000313" key="9">
    <source>
        <dbReference type="EMBL" id="SBV91217.1"/>
    </source>
</evidence>
<reference evidence="9" key="1">
    <citation type="submission" date="2016-04" db="EMBL/GenBank/DDBJ databases">
        <authorList>
            <person name="Evans L.H."/>
            <person name="Alamgir A."/>
            <person name="Owens N."/>
            <person name="Weber N.D."/>
            <person name="Virtaneva K."/>
            <person name="Barbian K."/>
            <person name="Babar A."/>
            <person name="Rosenke K."/>
        </authorList>
    </citation>
    <scope>NUCLEOTIDE SEQUENCE</scope>
    <source>
        <strain evidence="9">86</strain>
    </source>
</reference>
<dbReference type="GO" id="GO:0006096">
    <property type="term" value="P:glycolytic process"/>
    <property type="evidence" value="ECO:0007669"/>
    <property type="project" value="UniProtKB-UniPathway"/>
</dbReference>
<comment type="pathway">
    <text evidence="1 8">Carbohydrate degradation; glycolysis; D-glyceraldehyde 3-phosphate and glycerone phosphate from D-glucose: step 2/4.</text>
</comment>
<dbReference type="InterPro" id="IPR035482">
    <property type="entry name" value="SIS_PGI_2"/>
</dbReference>
<dbReference type="GO" id="GO:0097367">
    <property type="term" value="F:carbohydrate derivative binding"/>
    <property type="evidence" value="ECO:0007669"/>
    <property type="project" value="InterPro"/>
</dbReference>
<dbReference type="InterPro" id="IPR018189">
    <property type="entry name" value="Phosphoglucose_isomerase_CS"/>
</dbReference>
<dbReference type="EMBL" id="FLUQ01000001">
    <property type="protein sequence ID" value="SBV91217.1"/>
    <property type="molecule type" value="Genomic_DNA"/>
</dbReference>
<dbReference type="GO" id="GO:0006094">
    <property type="term" value="P:gluconeogenesis"/>
    <property type="evidence" value="ECO:0007669"/>
    <property type="project" value="UniProtKB-KW"/>
</dbReference>
<dbReference type="PRINTS" id="PR00662">
    <property type="entry name" value="G6PISOMERASE"/>
</dbReference>
<dbReference type="CDD" id="cd05015">
    <property type="entry name" value="SIS_PGI_1"/>
    <property type="match status" value="1"/>
</dbReference>
<evidence type="ECO:0000256" key="6">
    <source>
        <dbReference type="ARBA" id="ARBA00023235"/>
    </source>
</evidence>
<dbReference type="GO" id="GO:0005829">
    <property type="term" value="C:cytosol"/>
    <property type="evidence" value="ECO:0007669"/>
    <property type="project" value="TreeGrafter"/>
</dbReference>
<keyword evidence="5 8" id="KW-0324">Glycolysis</keyword>
<sequence length="451" mass="48690">MAVHSHALNWSNAFTGRMQGLALESSPFAARAAALAGRLRDETGQGILPFMTLPFRPALEKEIPAAMAALAGCRHMLVLGIGGSALGARALQKAFAPGQDRPNHTGPWLWIADNVDADTLTALFDKLPPKETALVVISKSGGTIETLAQYFLARTWLQKALGDGWKKQVVMVTDEKAGFLREEADKEGIISLPVPDYLGGRYSVFSAVGLLPAAFMGMDWRALLDGAASVFAPLLADMSTLHGHPAWKLAVWNRMLMEKGYSQLIFFSYIPLWSWLGAWFAQLWAESLGKEGKGSMPVPAVGVTDQHSVNQMFLDGPRDKGCFFVHSPALDKGPAFGNDVPEKWSWLKGRKFGDLLEAEGLGTRMALAENNVPLVEFAFASSDEYAAGKFMGLLELTTILTGWLLDINPIDQPAVELGKCLANAKLGAPGYPEESAALAAFLNRKGAVDAF</sequence>
<dbReference type="CDD" id="cd05016">
    <property type="entry name" value="SIS_PGI_2"/>
    <property type="match status" value="1"/>
</dbReference>
<dbReference type="AlphaFoldDB" id="A0A212IVJ3"/>
<organism evidence="9">
    <name type="scientific">uncultured delta proteobacterium</name>
    <dbReference type="NCBI Taxonomy" id="34034"/>
    <lineage>
        <taxon>Bacteria</taxon>
        <taxon>Deltaproteobacteria</taxon>
        <taxon>environmental samples</taxon>
    </lineage>
</organism>
<evidence type="ECO:0000256" key="8">
    <source>
        <dbReference type="RuleBase" id="RU000612"/>
    </source>
</evidence>
<dbReference type="SUPFAM" id="SSF53697">
    <property type="entry name" value="SIS domain"/>
    <property type="match status" value="1"/>
</dbReference>
<dbReference type="EC" id="5.3.1.9" evidence="3 8"/>
<dbReference type="InterPro" id="IPR035476">
    <property type="entry name" value="SIS_PGI_1"/>
</dbReference>
<dbReference type="InterPro" id="IPR001672">
    <property type="entry name" value="G6P_Isomerase"/>
</dbReference>
<dbReference type="PANTHER" id="PTHR11469">
    <property type="entry name" value="GLUCOSE-6-PHOSPHATE ISOMERASE"/>
    <property type="match status" value="1"/>
</dbReference>
<gene>
    <name evidence="9" type="ORF">KL86DPRO_10156</name>
</gene>
<dbReference type="PANTHER" id="PTHR11469:SF1">
    <property type="entry name" value="GLUCOSE-6-PHOSPHATE ISOMERASE"/>
    <property type="match status" value="1"/>
</dbReference>
<evidence type="ECO:0000256" key="7">
    <source>
        <dbReference type="ARBA" id="ARBA00029321"/>
    </source>
</evidence>
<keyword evidence="4 8" id="KW-0312">Gluconeogenesis</keyword>
<dbReference type="GO" id="GO:0004347">
    <property type="term" value="F:glucose-6-phosphate isomerase activity"/>
    <property type="evidence" value="ECO:0007669"/>
    <property type="project" value="UniProtKB-EC"/>
</dbReference>
<keyword evidence="6 8" id="KW-0413">Isomerase</keyword>
<evidence type="ECO:0000256" key="1">
    <source>
        <dbReference type="ARBA" id="ARBA00004926"/>
    </source>
</evidence>